<sequence length="507" mass="55398">MRVYSILLALVAAVAIANDASTNTEPAASAGVAENNAVLGQMVNEIEQLKSANTNLESKYQKERDQVAALLSVVDELKVASKDMGAKHDQVVALEQDLEALRKASQSAELTFKDNTANLEKSLKTVTEAAKKSEDERQKDRLAASATLKSVEAVADKLKVQLNDAAKESAVLKKRNTELEAQVGNVQTNTATATKQLETLKDTLQAKVASLSGENKDLKDKVAELELQIHADQADITKLQADVSAAKKELGQIAVVEKKLKDAKDQITQLTDDLKKADVAINWQAVFSAYYDHVATAIENSDEYVQAAKAKTVELYDSHIHPTTVEALKHASALTATAHDLYKQHAAEHVDPLLDQVILAAQPHVEAHLPVLQEHYSKVAEKAQRLIGTADQRFRMTRKWCIGRLKKLYPRIAKYARQIVDFTIFLMVLPLIYAAYRIVVDTLYLVVYLATCCCCFGLFGRKAVKHQVAQPVSRPAAPAASTSAKEAANAPAPSSSKKGKKDTKKNQ</sequence>
<feature type="compositionally biased region" description="Basic residues" evidence="2">
    <location>
        <begin position="497"/>
        <end position="507"/>
    </location>
</feature>
<keyword evidence="3" id="KW-0812">Transmembrane</keyword>
<evidence type="ECO:0000256" key="1">
    <source>
        <dbReference type="SAM" id="Coils"/>
    </source>
</evidence>
<evidence type="ECO:0000256" key="2">
    <source>
        <dbReference type="SAM" id="MobiDB-lite"/>
    </source>
</evidence>
<dbReference type="Proteomes" id="UP000332933">
    <property type="component" value="Unassembled WGS sequence"/>
</dbReference>
<keyword evidence="4" id="KW-0732">Signal</keyword>
<keyword evidence="3" id="KW-0472">Membrane</keyword>
<organism evidence="6 7">
    <name type="scientific">Aphanomyces stellatus</name>
    <dbReference type="NCBI Taxonomy" id="120398"/>
    <lineage>
        <taxon>Eukaryota</taxon>
        <taxon>Sar</taxon>
        <taxon>Stramenopiles</taxon>
        <taxon>Oomycota</taxon>
        <taxon>Saprolegniomycetes</taxon>
        <taxon>Saprolegniales</taxon>
        <taxon>Verrucalvaceae</taxon>
        <taxon>Aphanomyces</taxon>
    </lineage>
</organism>
<proteinExistence type="predicted"/>
<evidence type="ECO:0000313" key="5">
    <source>
        <dbReference type="EMBL" id="KAF0699037.1"/>
    </source>
</evidence>
<feature type="coiled-coil region" evidence="1">
    <location>
        <begin position="91"/>
        <end position="280"/>
    </location>
</feature>
<dbReference type="SUPFAM" id="SSF58100">
    <property type="entry name" value="Bacterial hemolysins"/>
    <property type="match status" value="1"/>
</dbReference>
<protein>
    <submittedName>
        <fullName evidence="6">Aste57867_10382 protein</fullName>
    </submittedName>
</protein>
<name>A0A485KQQ7_9STRA</name>
<feature type="transmembrane region" description="Helical" evidence="3">
    <location>
        <begin position="443"/>
        <end position="460"/>
    </location>
</feature>
<evidence type="ECO:0000313" key="7">
    <source>
        <dbReference type="Proteomes" id="UP000332933"/>
    </source>
</evidence>
<feature type="region of interest" description="Disordered" evidence="2">
    <location>
        <begin position="475"/>
        <end position="507"/>
    </location>
</feature>
<evidence type="ECO:0000256" key="3">
    <source>
        <dbReference type="SAM" id="Phobius"/>
    </source>
</evidence>
<feature type="coiled-coil region" evidence="1">
    <location>
        <begin position="39"/>
        <end position="66"/>
    </location>
</feature>
<evidence type="ECO:0000256" key="4">
    <source>
        <dbReference type="SAM" id="SignalP"/>
    </source>
</evidence>
<dbReference type="AlphaFoldDB" id="A0A485KQQ7"/>
<dbReference type="EMBL" id="VJMH01005201">
    <property type="protein sequence ID" value="KAF0699037.1"/>
    <property type="molecule type" value="Genomic_DNA"/>
</dbReference>
<accession>A0A485KQQ7</accession>
<reference evidence="5" key="2">
    <citation type="submission" date="2019-06" db="EMBL/GenBank/DDBJ databases">
        <title>Genomics analysis of Aphanomyces spp. identifies a new class of oomycete effector associated with host adaptation.</title>
        <authorList>
            <person name="Gaulin E."/>
        </authorList>
    </citation>
    <scope>NUCLEOTIDE SEQUENCE</scope>
    <source>
        <strain evidence="5">CBS 578.67</strain>
    </source>
</reference>
<keyword evidence="3" id="KW-1133">Transmembrane helix</keyword>
<feature type="compositionally biased region" description="Low complexity" evidence="2">
    <location>
        <begin position="475"/>
        <end position="496"/>
    </location>
</feature>
<dbReference type="OrthoDB" id="71691at2759"/>
<reference evidence="6 7" key="1">
    <citation type="submission" date="2019-03" db="EMBL/GenBank/DDBJ databases">
        <authorList>
            <person name="Gaulin E."/>
            <person name="Dumas B."/>
        </authorList>
    </citation>
    <scope>NUCLEOTIDE SEQUENCE [LARGE SCALE GENOMIC DNA]</scope>
    <source>
        <strain evidence="6">CBS 568.67</strain>
    </source>
</reference>
<dbReference type="Gene3D" id="1.10.287.1490">
    <property type="match status" value="1"/>
</dbReference>
<keyword evidence="7" id="KW-1185">Reference proteome</keyword>
<keyword evidence="1" id="KW-0175">Coiled coil</keyword>
<evidence type="ECO:0000313" key="6">
    <source>
        <dbReference type="EMBL" id="VFT87256.1"/>
    </source>
</evidence>
<gene>
    <name evidence="6" type="primary">Aste57867_10382</name>
    <name evidence="5" type="ORF">As57867_010342</name>
    <name evidence="6" type="ORF">ASTE57867_10382</name>
</gene>
<feature type="signal peptide" evidence="4">
    <location>
        <begin position="1"/>
        <end position="17"/>
    </location>
</feature>
<dbReference type="EMBL" id="CAADRA010005222">
    <property type="protein sequence ID" value="VFT87256.1"/>
    <property type="molecule type" value="Genomic_DNA"/>
</dbReference>
<feature type="chain" id="PRO_5036116157" evidence="4">
    <location>
        <begin position="18"/>
        <end position="507"/>
    </location>
</feature>